<dbReference type="InterPro" id="IPR003812">
    <property type="entry name" value="Fido"/>
</dbReference>
<dbReference type="NCBIfam" id="TIGR02613">
    <property type="entry name" value="mob_myst_B"/>
    <property type="match status" value="1"/>
</dbReference>
<dbReference type="PROSITE" id="PS51459">
    <property type="entry name" value="FIDO"/>
    <property type="match status" value="1"/>
</dbReference>
<feature type="domain" description="Fido" evidence="1">
    <location>
        <begin position="61"/>
        <end position="141"/>
    </location>
</feature>
<dbReference type="EMBL" id="PCSE01000090">
    <property type="protein sequence ID" value="PIP34392.1"/>
    <property type="molecule type" value="Genomic_DNA"/>
</dbReference>
<evidence type="ECO:0000313" key="3">
    <source>
        <dbReference type="Proteomes" id="UP000231408"/>
    </source>
</evidence>
<dbReference type="Pfam" id="PF02661">
    <property type="entry name" value="Fic"/>
    <property type="match status" value="1"/>
</dbReference>
<dbReference type="PANTHER" id="PTHR13504">
    <property type="entry name" value="FIDO DOMAIN-CONTAINING PROTEIN DDB_G0283145"/>
    <property type="match status" value="1"/>
</dbReference>
<dbReference type="AlphaFoldDB" id="A0A2G9ZML2"/>
<dbReference type="Gene3D" id="1.10.3290.10">
    <property type="entry name" value="Fido-like domain"/>
    <property type="match status" value="1"/>
</dbReference>
<protein>
    <submittedName>
        <fullName evidence="2">Cell filamentation protein Fic</fullName>
    </submittedName>
</protein>
<name>A0A2G9ZML2_9BACT</name>
<dbReference type="Proteomes" id="UP000231408">
    <property type="component" value="Unassembled WGS sequence"/>
</dbReference>
<organism evidence="2 3">
    <name type="scientific">Candidatus Falkowbacteria bacterium CG23_combo_of_CG06-09_8_20_14_all_41_10</name>
    <dbReference type="NCBI Taxonomy" id="1974571"/>
    <lineage>
        <taxon>Bacteria</taxon>
        <taxon>Candidatus Falkowiibacteriota</taxon>
    </lineage>
</organism>
<dbReference type="PANTHER" id="PTHR13504:SF39">
    <property type="entry name" value="CELL FILAMENTATION PROTEIN"/>
    <property type="match status" value="1"/>
</dbReference>
<dbReference type="SUPFAM" id="SSF140931">
    <property type="entry name" value="Fic-like"/>
    <property type="match status" value="1"/>
</dbReference>
<comment type="caution">
    <text evidence="2">The sequence shown here is derived from an EMBL/GenBank/DDBJ whole genome shotgun (WGS) entry which is preliminary data.</text>
</comment>
<evidence type="ECO:0000259" key="1">
    <source>
        <dbReference type="PROSITE" id="PS51459"/>
    </source>
</evidence>
<evidence type="ECO:0000313" key="2">
    <source>
        <dbReference type="EMBL" id="PIP34392.1"/>
    </source>
</evidence>
<dbReference type="InterPro" id="IPR036597">
    <property type="entry name" value="Fido-like_dom_sf"/>
</dbReference>
<dbReference type="InterPro" id="IPR040198">
    <property type="entry name" value="Fido_containing"/>
</dbReference>
<sequence length="141" mass="16489">MGLSLDYNYLDGQSPLDEEEKAELKIKSISTREELDEFEQQNIETAMEWLLNQNISANRLLTEKFVKDLHRQMFGSVWGWAGRFRQSNKNIGVDKAVIGVELKKLLDNCFYWIENKTFPEEEIAIRLKHRLVSIHPFSNGN</sequence>
<dbReference type="InterPro" id="IPR013436">
    <property type="entry name" value="Mobile_mystery_prot_B"/>
</dbReference>
<feature type="non-terminal residue" evidence="2">
    <location>
        <position position="141"/>
    </location>
</feature>
<accession>A0A2G9ZML2</accession>
<reference evidence="2 3" key="1">
    <citation type="submission" date="2017-09" db="EMBL/GenBank/DDBJ databases">
        <title>Depth-based differentiation of microbial function through sediment-hosted aquifers and enrichment of novel symbionts in the deep terrestrial subsurface.</title>
        <authorList>
            <person name="Probst A.J."/>
            <person name="Ladd B."/>
            <person name="Jarett J.K."/>
            <person name="Geller-Mcgrath D.E."/>
            <person name="Sieber C.M."/>
            <person name="Emerson J.B."/>
            <person name="Anantharaman K."/>
            <person name="Thomas B.C."/>
            <person name="Malmstrom R."/>
            <person name="Stieglmeier M."/>
            <person name="Klingl A."/>
            <person name="Woyke T."/>
            <person name="Ryan C.M."/>
            <person name="Banfield J.F."/>
        </authorList>
    </citation>
    <scope>NUCLEOTIDE SEQUENCE [LARGE SCALE GENOMIC DNA]</scope>
    <source>
        <strain evidence="2">CG23_combo_of_CG06-09_8_20_14_all_41_10</strain>
    </source>
</reference>
<proteinExistence type="predicted"/>
<gene>
    <name evidence="2" type="ORF">COX21_03140</name>
</gene>